<feature type="transmembrane region" description="Helical" evidence="1">
    <location>
        <begin position="12"/>
        <end position="35"/>
    </location>
</feature>
<accession>A0A1H8QDG6</accession>
<organism evidence="2 3">
    <name type="scientific">Aquisalimonas asiatica</name>
    <dbReference type="NCBI Taxonomy" id="406100"/>
    <lineage>
        <taxon>Bacteria</taxon>
        <taxon>Pseudomonadati</taxon>
        <taxon>Pseudomonadota</taxon>
        <taxon>Gammaproteobacteria</taxon>
        <taxon>Chromatiales</taxon>
        <taxon>Ectothiorhodospiraceae</taxon>
        <taxon>Aquisalimonas</taxon>
    </lineage>
</organism>
<gene>
    <name evidence="2" type="ORF">SAMN04488052_101516</name>
</gene>
<dbReference type="PANTHER" id="PTHR37953">
    <property type="entry name" value="UPF0127 PROTEIN MJ1496"/>
    <property type="match status" value="1"/>
</dbReference>
<keyword evidence="3" id="KW-1185">Reference proteome</keyword>
<evidence type="ECO:0000313" key="2">
    <source>
        <dbReference type="EMBL" id="SEO52280.1"/>
    </source>
</evidence>
<keyword evidence="1" id="KW-0472">Membrane</keyword>
<reference evidence="2 3" key="1">
    <citation type="submission" date="2016-10" db="EMBL/GenBank/DDBJ databases">
        <authorList>
            <person name="de Groot N.N."/>
        </authorList>
    </citation>
    <scope>NUCLEOTIDE SEQUENCE [LARGE SCALE GENOMIC DNA]</scope>
    <source>
        <strain evidence="2 3">CGMCC 1.6291</strain>
    </source>
</reference>
<keyword evidence="1" id="KW-1133">Transmembrane helix</keyword>
<dbReference type="InterPro" id="IPR038695">
    <property type="entry name" value="Saro_0823-like_sf"/>
</dbReference>
<evidence type="ECO:0000256" key="1">
    <source>
        <dbReference type="SAM" id="Phobius"/>
    </source>
</evidence>
<dbReference type="OrthoDB" id="5796728at2"/>
<dbReference type="Pfam" id="PF02643">
    <property type="entry name" value="DUF192"/>
    <property type="match status" value="1"/>
</dbReference>
<dbReference type="PANTHER" id="PTHR37953:SF1">
    <property type="entry name" value="UPF0127 PROTEIN MJ1496"/>
    <property type="match status" value="1"/>
</dbReference>
<sequence length="169" mass="18012">MVTDRNGRGRFGALFLWAIIAGVAALVGCLSLTAAQAPECRPSTEAVDAMPTQTLVFGSEQEHTIDARLAATESHRAAGMQHLCPDVIAGTPILFLFDEPVTPAFHMNNVHAALDIVFVDSDHRVIDVSRMEPGQRSLTRPPGPVIAALEMKAGAAAAYGIEPGVRVEW</sequence>
<dbReference type="Gene3D" id="2.60.120.1140">
    <property type="entry name" value="Protein of unknown function DUF192"/>
    <property type="match status" value="1"/>
</dbReference>
<dbReference type="EMBL" id="FOEG01000001">
    <property type="protein sequence ID" value="SEO52280.1"/>
    <property type="molecule type" value="Genomic_DNA"/>
</dbReference>
<dbReference type="STRING" id="406100.SAMN04488052_101516"/>
<dbReference type="AlphaFoldDB" id="A0A1H8QDG6"/>
<name>A0A1H8QDG6_9GAMM</name>
<evidence type="ECO:0000313" key="3">
    <source>
        <dbReference type="Proteomes" id="UP000199657"/>
    </source>
</evidence>
<dbReference type="InterPro" id="IPR003795">
    <property type="entry name" value="DUF192"/>
</dbReference>
<protein>
    <submittedName>
        <fullName evidence="2">Uncharacterized ACR, COG1430</fullName>
    </submittedName>
</protein>
<proteinExistence type="predicted"/>
<dbReference type="PROSITE" id="PS51257">
    <property type="entry name" value="PROKAR_LIPOPROTEIN"/>
    <property type="match status" value="1"/>
</dbReference>
<keyword evidence="1" id="KW-0812">Transmembrane</keyword>
<dbReference type="Proteomes" id="UP000199657">
    <property type="component" value="Unassembled WGS sequence"/>
</dbReference>
<dbReference type="RefSeq" id="WP_091639656.1">
    <property type="nucleotide sequence ID" value="NZ_FOEG01000001.1"/>
</dbReference>